<keyword evidence="2" id="KW-1185">Reference proteome</keyword>
<evidence type="ECO:0000313" key="2">
    <source>
        <dbReference type="Proteomes" id="UP000584374"/>
    </source>
</evidence>
<dbReference type="SUPFAM" id="SSF52833">
    <property type="entry name" value="Thioredoxin-like"/>
    <property type="match status" value="1"/>
</dbReference>
<evidence type="ECO:0000313" key="1">
    <source>
        <dbReference type="EMBL" id="MBB5155978.1"/>
    </source>
</evidence>
<dbReference type="EMBL" id="JACHIW010000001">
    <property type="protein sequence ID" value="MBB5155978.1"/>
    <property type="molecule type" value="Genomic_DNA"/>
</dbReference>
<proteinExistence type="predicted"/>
<dbReference type="AlphaFoldDB" id="A0A840QBF5"/>
<sequence length="77" mass="8004">MSWPKRAGTADPPQAWSPGVRLGLLHASGLGPASYFADLAAPHGRRHVRVCTGTACFAARGGRHLGEVERELGVSAG</sequence>
<protein>
    <submittedName>
        <fullName evidence="1">Uncharacterized protein</fullName>
    </submittedName>
</protein>
<organism evidence="1 2">
    <name type="scientific">Saccharopolyspora phatthalungensis</name>
    <dbReference type="NCBI Taxonomy" id="664693"/>
    <lineage>
        <taxon>Bacteria</taxon>
        <taxon>Bacillati</taxon>
        <taxon>Actinomycetota</taxon>
        <taxon>Actinomycetes</taxon>
        <taxon>Pseudonocardiales</taxon>
        <taxon>Pseudonocardiaceae</taxon>
        <taxon>Saccharopolyspora</taxon>
    </lineage>
</organism>
<gene>
    <name evidence="1" type="ORF">BJ970_003512</name>
</gene>
<dbReference type="Gene3D" id="3.40.30.10">
    <property type="entry name" value="Glutaredoxin"/>
    <property type="match status" value="1"/>
</dbReference>
<reference evidence="1 2" key="1">
    <citation type="submission" date="2020-08" db="EMBL/GenBank/DDBJ databases">
        <title>Sequencing the genomes of 1000 actinobacteria strains.</title>
        <authorList>
            <person name="Klenk H.-P."/>
        </authorList>
    </citation>
    <scope>NUCLEOTIDE SEQUENCE [LARGE SCALE GENOMIC DNA]</scope>
    <source>
        <strain evidence="1 2">DSM 45584</strain>
    </source>
</reference>
<dbReference type="Proteomes" id="UP000584374">
    <property type="component" value="Unassembled WGS sequence"/>
</dbReference>
<name>A0A840QBF5_9PSEU</name>
<dbReference type="RefSeq" id="WP_221467200.1">
    <property type="nucleotide sequence ID" value="NZ_JACHIW010000001.1"/>
</dbReference>
<dbReference type="InterPro" id="IPR036249">
    <property type="entry name" value="Thioredoxin-like_sf"/>
</dbReference>
<comment type="caution">
    <text evidence="1">The sequence shown here is derived from an EMBL/GenBank/DDBJ whole genome shotgun (WGS) entry which is preliminary data.</text>
</comment>
<accession>A0A840QBF5</accession>